<proteinExistence type="predicted"/>
<protein>
    <submittedName>
        <fullName evidence="4">Nascent polypeptide-associated complex subunit alpha</fullName>
    </submittedName>
</protein>
<dbReference type="FunFam" id="2.20.70.30:FF:000002">
    <property type="entry name" value="Nascent polypeptide-associated complex (NAC), alpha subunit"/>
    <property type="match status" value="1"/>
</dbReference>
<dbReference type="PANTHER" id="PTHR21713">
    <property type="entry name" value="NASCENT POLYPEPTIDE ASSOCIATED COMPLEX ALPHA SUBUNIT-RELATED"/>
    <property type="match status" value="1"/>
</dbReference>
<dbReference type="Gene3D" id="2.20.70.30">
    <property type="entry name" value="Nascent polypeptide-associated complex domain"/>
    <property type="match status" value="1"/>
</dbReference>
<feature type="non-terminal residue" evidence="4">
    <location>
        <position position="1"/>
    </location>
</feature>
<dbReference type="InterPro" id="IPR002715">
    <property type="entry name" value="Nas_poly-pep-assoc_cplx_dom"/>
</dbReference>
<feature type="domain" description="NAC-A/B" evidence="3">
    <location>
        <begin position="97"/>
        <end position="162"/>
    </location>
</feature>
<feature type="region of interest" description="Disordered" evidence="2">
    <location>
        <begin position="180"/>
        <end position="207"/>
    </location>
</feature>
<feature type="region of interest" description="Disordered" evidence="2">
    <location>
        <begin position="61"/>
        <end position="80"/>
    </location>
</feature>
<dbReference type="Gene3D" id="1.10.8.10">
    <property type="entry name" value="DNA helicase RuvA subunit, C-terminal domain"/>
    <property type="match status" value="1"/>
</dbReference>
<feature type="compositionally biased region" description="Acidic residues" evidence="2">
    <location>
        <begin position="190"/>
        <end position="206"/>
    </location>
</feature>
<dbReference type="PROSITE" id="PS51151">
    <property type="entry name" value="NAC_AB"/>
    <property type="match status" value="1"/>
</dbReference>
<dbReference type="SMART" id="SM01407">
    <property type="entry name" value="NAC"/>
    <property type="match status" value="1"/>
</dbReference>
<accession>A0A1D1Y885</accession>
<name>A0A1D1Y885_9ARAE</name>
<dbReference type="FunFam" id="1.10.8.10:FF:000006">
    <property type="entry name" value="Putative nascent polypeptide-associated complex subunit alpha"/>
    <property type="match status" value="1"/>
</dbReference>
<reference evidence="4" key="1">
    <citation type="submission" date="2015-07" db="EMBL/GenBank/DDBJ databases">
        <title>Transcriptome Assembly of Anthurium amnicola.</title>
        <authorList>
            <person name="Suzuki J."/>
        </authorList>
    </citation>
    <scope>NUCLEOTIDE SEQUENCE</scope>
</reference>
<dbReference type="InterPro" id="IPR016641">
    <property type="entry name" value="EGD2/NACA0like"/>
</dbReference>
<evidence type="ECO:0000313" key="4">
    <source>
        <dbReference type="EMBL" id="JAT50867.1"/>
    </source>
</evidence>
<dbReference type="InterPro" id="IPR038187">
    <property type="entry name" value="NAC_A/B_dom_sf"/>
</dbReference>
<dbReference type="GO" id="GO:0005854">
    <property type="term" value="C:nascent polypeptide-associated complex"/>
    <property type="evidence" value="ECO:0007669"/>
    <property type="project" value="InterPro"/>
</dbReference>
<dbReference type="CDD" id="cd22054">
    <property type="entry name" value="NAC_NACA"/>
    <property type="match status" value="1"/>
</dbReference>
<dbReference type="AlphaFoldDB" id="A0A1D1Y885"/>
<organism evidence="4">
    <name type="scientific">Anthurium amnicola</name>
    <dbReference type="NCBI Taxonomy" id="1678845"/>
    <lineage>
        <taxon>Eukaryota</taxon>
        <taxon>Viridiplantae</taxon>
        <taxon>Streptophyta</taxon>
        <taxon>Embryophyta</taxon>
        <taxon>Tracheophyta</taxon>
        <taxon>Spermatophyta</taxon>
        <taxon>Magnoliopsida</taxon>
        <taxon>Liliopsida</taxon>
        <taxon>Araceae</taxon>
        <taxon>Pothoideae</taxon>
        <taxon>Potheae</taxon>
        <taxon>Anthurium</taxon>
    </lineage>
</organism>
<feature type="compositionally biased region" description="Low complexity" evidence="2">
    <location>
        <begin position="36"/>
        <end position="50"/>
    </location>
</feature>
<evidence type="ECO:0000256" key="1">
    <source>
        <dbReference type="ARBA" id="ARBA00004000"/>
    </source>
</evidence>
<gene>
    <name evidence="4" type="primary">Nacalpha_1</name>
    <name evidence="4" type="ORF">g.1393</name>
</gene>
<sequence>EGLPFITMASTEQKSEVSEKIKIEEIESETKEVKIESSSSEGGSSSSKQIAEIESTSIKKISTVVESEEDSDELPDLEEEGIVPPGIAQADIAKIQSRGEKKARKQMLKLGLRLVPGINRVTIRRPKNILLVISNPDVYKSPNSDCYIVFGEAKVEDLNSQAQANAAQQFQAAETAASSAAQDTIKVDEEAAEEDEEEDLNMDDSNVEAKDVELVMQQANVSRAKAIKALKNHNNDIVDAIMSVQLP</sequence>
<evidence type="ECO:0000256" key="2">
    <source>
        <dbReference type="SAM" id="MobiDB-lite"/>
    </source>
</evidence>
<dbReference type="Pfam" id="PF19026">
    <property type="entry name" value="UBA_HYPK"/>
    <property type="match status" value="1"/>
</dbReference>
<feature type="compositionally biased region" description="Basic and acidic residues" evidence="2">
    <location>
        <begin position="13"/>
        <end position="35"/>
    </location>
</feature>
<dbReference type="CDD" id="cd14358">
    <property type="entry name" value="UBA_NAC_euk"/>
    <property type="match status" value="1"/>
</dbReference>
<dbReference type="EMBL" id="GDJX01017069">
    <property type="protein sequence ID" value="JAT50867.1"/>
    <property type="molecule type" value="Transcribed_RNA"/>
</dbReference>
<feature type="compositionally biased region" description="Acidic residues" evidence="2">
    <location>
        <begin position="66"/>
        <end position="80"/>
    </location>
</feature>
<dbReference type="Pfam" id="PF01849">
    <property type="entry name" value="NAC"/>
    <property type="match status" value="1"/>
</dbReference>
<evidence type="ECO:0000259" key="3">
    <source>
        <dbReference type="PROSITE" id="PS51151"/>
    </source>
</evidence>
<feature type="region of interest" description="Disordered" evidence="2">
    <location>
        <begin position="1"/>
        <end position="51"/>
    </location>
</feature>
<dbReference type="InterPro" id="IPR044034">
    <property type="entry name" value="NAC-like_UBA"/>
</dbReference>
<comment type="function">
    <text evidence="1">May promote appropriate targeting of ribosome-nascent polypeptide complexes.</text>
</comment>